<dbReference type="PANTHER" id="PTHR42953">
    <property type="entry name" value="HIGH-AFFINITY ZINC UPTAKE SYSTEM PROTEIN ZNUA-RELATED"/>
    <property type="match status" value="1"/>
</dbReference>
<comment type="similarity">
    <text evidence="5">Belongs to the bacterial solute-binding protein 9 family.</text>
</comment>
<dbReference type="PRINTS" id="PR00690">
    <property type="entry name" value="ADHESNFAMILY"/>
</dbReference>
<organism evidence="8 9">
    <name type="scientific">Arthrobacter halodurans</name>
    <dbReference type="NCBI Taxonomy" id="516699"/>
    <lineage>
        <taxon>Bacteria</taxon>
        <taxon>Bacillati</taxon>
        <taxon>Actinomycetota</taxon>
        <taxon>Actinomycetes</taxon>
        <taxon>Micrococcales</taxon>
        <taxon>Micrococcaceae</taxon>
        <taxon>Arthrobacter</taxon>
    </lineage>
</organism>
<dbReference type="Pfam" id="PF01297">
    <property type="entry name" value="ZnuA"/>
    <property type="match status" value="1"/>
</dbReference>
<keyword evidence="4 7" id="KW-0732">Signal</keyword>
<evidence type="ECO:0000256" key="2">
    <source>
        <dbReference type="ARBA" id="ARBA00022448"/>
    </source>
</evidence>
<dbReference type="PROSITE" id="PS51257">
    <property type="entry name" value="PROKAR_LIPOPROTEIN"/>
    <property type="match status" value="1"/>
</dbReference>
<dbReference type="Gene3D" id="3.40.50.1980">
    <property type="entry name" value="Nitrogenase molybdenum iron protein domain"/>
    <property type="match status" value="1"/>
</dbReference>
<gene>
    <name evidence="8" type="ORF">ACETWP_01540</name>
</gene>
<dbReference type="SUPFAM" id="SSF53807">
    <property type="entry name" value="Helical backbone' metal receptor"/>
    <property type="match status" value="1"/>
</dbReference>
<feature type="region of interest" description="Disordered" evidence="6">
    <location>
        <begin position="124"/>
        <end position="149"/>
    </location>
</feature>
<sequence>MQLRRLLPVALASSLALAGCAPGEPAAETGDGRLAVVASTSVYADVVRSVGGDQVDVSAIIDKTSQDPHSYEATAQDKLLLSKADLVVSNGGGYDGFMDVLAQDLDLPAASLVTAVDFAEEAHAGEAEDAHAGEAEASDDGHGHGDTNEHVWYDLHTVEALAAEVSERLTALRPESAELFTANAEEFAASLAPVEERIATLSASADGRTFAMTEPVPYYLLLEAGLRDGTPEGFSEAIEEGGDVSPLLLRQIQDGLADGEYAVLAYNAQTAGPQTESVRQAAERAGVPVVEFTETLPEGEDFVSWMTSNTAALEAALAS</sequence>
<name>A0ABV4ULW6_9MICC</name>
<dbReference type="InterPro" id="IPR006128">
    <property type="entry name" value="Lipoprotein_PsaA-like"/>
</dbReference>
<evidence type="ECO:0000256" key="7">
    <source>
        <dbReference type="SAM" id="SignalP"/>
    </source>
</evidence>
<comment type="subcellular location">
    <subcellularLocation>
        <location evidence="1">Cell envelope</location>
    </subcellularLocation>
</comment>
<keyword evidence="9" id="KW-1185">Reference proteome</keyword>
<evidence type="ECO:0000313" key="9">
    <source>
        <dbReference type="Proteomes" id="UP001575652"/>
    </source>
</evidence>
<evidence type="ECO:0000256" key="4">
    <source>
        <dbReference type="ARBA" id="ARBA00022729"/>
    </source>
</evidence>
<reference evidence="8 9" key="1">
    <citation type="submission" date="2024-09" db="EMBL/GenBank/DDBJ databases">
        <authorList>
            <person name="Salinas-Garcia M.A."/>
            <person name="Prieme A."/>
        </authorList>
    </citation>
    <scope>NUCLEOTIDE SEQUENCE [LARGE SCALE GENOMIC DNA]</scope>
    <source>
        <strain evidence="8 9">DSM 21081</strain>
    </source>
</reference>
<comment type="caution">
    <text evidence="8">The sequence shown here is derived from an EMBL/GenBank/DDBJ whole genome shotgun (WGS) entry which is preliminary data.</text>
</comment>
<evidence type="ECO:0000256" key="1">
    <source>
        <dbReference type="ARBA" id="ARBA00004196"/>
    </source>
</evidence>
<evidence type="ECO:0000256" key="5">
    <source>
        <dbReference type="RuleBase" id="RU003512"/>
    </source>
</evidence>
<dbReference type="PANTHER" id="PTHR42953:SF1">
    <property type="entry name" value="METAL-BINDING PROTEIN HI_0362-RELATED"/>
    <property type="match status" value="1"/>
</dbReference>
<evidence type="ECO:0000256" key="3">
    <source>
        <dbReference type="ARBA" id="ARBA00022723"/>
    </source>
</evidence>
<dbReference type="EMBL" id="JBHDLJ010000001">
    <property type="protein sequence ID" value="MFB0833257.1"/>
    <property type="molecule type" value="Genomic_DNA"/>
</dbReference>
<evidence type="ECO:0000313" key="8">
    <source>
        <dbReference type="EMBL" id="MFB0833257.1"/>
    </source>
</evidence>
<dbReference type="RefSeq" id="WP_373970418.1">
    <property type="nucleotide sequence ID" value="NZ_JBHDLJ010000001.1"/>
</dbReference>
<accession>A0ABV4ULW6</accession>
<feature type="chain" id="PRO_5045651173" evidence="7">
    <location>
        <begin position="19"/>
        <end position="319"/>
    </location>
</feature>
<dbReference type="Proteomes" id="UP001575652">
    <property type="component" value="Unassembled WGS sequence"/>
</dbReference>
<proteinExistence type="inferred from homology"/>
<keyword evidence="3" id="KW-0479">Metal-binding</keyword>
<dbReference type="InterPro" id="IPR050492">
    <property type="entry name" value="Bact_metal-bind_prot9"/>
</dbReference>
<protein>
    <submittedName>
        <fullName evidence="8">Metal ABC transporter solute-binding protein, Zn/Mn family</fullName>
    </submittedName>
</protein>
<dbReference type="InterPro" id="IPR006127">
    <property type="entry name" value="ZnuA-like"/>
</dbReference>
<keyword evidence="2 5" id="KW-0813">Transport</keyword>
<feature type="signal peptide" evidence="7">
    <location>
        <begin position="1"/>
        <end position="18"/>
    </location>
</feature>
<evidence type="ECO:0000256" key="6">
    <source>
        <dbReference type="SAM" id="MobiDB-lite"/>
    </source>
</evidence>